<name>A0A835R3D6_VANPL</name>
<accession>A0A835R3D6</accession>
<gene>
    <name evidence="1" type="ORF">HPP92_012267</name>
</gene>
<evidence type="ECO:0000313" key="1">
    <source>
        <dbReference type="EMBL" id="KAG0481409.1"/>
    </source>
</evidence>
<protein>
    <submittedName>
        <fullName evidence="1">Uncharacterized protein</fullName>
    </submittedName>
</protein>
<sequence>MMYDMIVGDNSMVMIEVRFIRFTASRLKGRARLCVLVNRRGLGRGGRALLEQRRTTTRTFTSRKAQYKGYDERGGRFAGDYNATSIPRRRRCRLSSRFVVLLRLRGYGKKNKNDNAYPLSAAAASCGTAEVIVDGPGVVGSALGCTLGKMRSFFPLGTFKFIFSVFDLLHHRLLPASKLNSFCSINAAIIIYFVCDWMCKFKSVQTPFSTRAGVLQES</sequence>
<dbReference type="Proteomes" id="UP000636800">
    <property type="component" value="Chromosome 5"/>
</dbReference>
<dbReference type="OrthoDB" id="10250282at2759"/>
<dbReference type="EMBL" id="JADCNL010000005">
    <property type="protein sequence ID" value="KAG0481409.1"/>
    <property type="molecule type" value="Genomic_DNA"/>
</dbReference>
<evidence type="ECO:0000313" key="2">
    <source>
        <dbReference type="Proteomes" id="UP000636800"/>
    </source>
</evidence>
<comment type="caution">
    <text evidence="1">The sequence shown here is derived from an EMBL/GenBank/DDBJ whole genome shotgun (WGS) entry which is preliminary data.</text>
</comment>
<dbReference type="AlphaFoldDB" id="A0A835R3D6"/>
<reference evidence="1 2" key="1">
    <citation type="journal article" date="2020" name="Nat. Food">
        <title>A phased Vanilla planifolia genome enables genetic improvement of flavour and production.</title>
        <authorList>
            <person name="Hasing T."/>
            <person name="Tang H."/>
            <person name="Brym M."/>
            <person name="Khazi F."/>
            <person name="Huang T."/>
            <person name="Chambers A.H."/>
        </authorList>
    </citation>
    <scope>NUCLEOTIDE SEQUENCE [LARGE SCALE GENOMIC DNA]</scope>
    <source>
        <tissue evidence="1">Leaf</tissue>
    </source>
</reference>
<keyword evidence="2" id="KW-1185">Reference proteome</keyword>
<organism evidence="1 2">
    <name type="scientific">Vanilla planifolia</name>
    <name type="common">Vanilla</name>
    <dbReference type="NCBI Taxonomy" id="51239"/>
    <lineage>
        <taxon>Eukaryota</taxon>
        <taxon>Viridiplantae</taxon>
        <taxon>Streptophyta</taxon>
        <taxon>Embryophyta</taxon>
        <taxon>Tracheophyta</taxon>
        <taxon>Spermatophyta</taxon>
        <taxon>Magnoliopsida</taxon>
        <taxon>Liliopsida</taxon>
        <taxon>Asparagales</taxon>
        <taxon>Orchidaceae</taxon>
        <taxon>Vanilloideae</taxon>
        <taxon>Vanilleae</taxon>
        <taxon>Vanilla</taxon>
    </lineage>
</organism>
<proteinExistence type="predicted"/>